<evidence type="ECO:0000259" key="5">
    <source>
        <dbReference type="PROSITE" id="PS50102"/>
    </source>
</evidence>
<dbReference type="OrthoDB" id="360390at2759"/>
<dbReference type="Proteomes" id="UP000299102">
    <property type="component" value="Unassembled WGS sequence"/>
</dbReference>
<feature type="compositionally biased region" description="Basic and acidic residues" evidence="4">
    <location>
        <begin position="141"/>
        <end position="155"/>
    </location>
</feature>
<feature type="domain" description="RRM" evidence="5">
    <location>
        <begin position="188"/>
        <end position="274"/>
    </location>
</feature>
<dbReference type="InterPro" id="IPR012677">
    <property type="entry name" value="Nucleotide-bd_a/b_plait_sf"/>
</dbReference>
<keyword evidence="1" id="KW-0677">Repeat</keyword>
<dbReference type="SMART" id="SM00360">
    <property type="entry name" value="RRM"/>
    <property type="match status" value="2"/>
</dbReference>
<accession>A0A4C1VLP9</accession>
<evidence type="ECO:0000256" key="3">
    <source>
        <dbReference type="PROSITE-ProRule" id="PRU00176"/>
    </source>
</evidence>
<evidence type="ECO:0000313" key="6">
    <source>
        <dbReference type="EMBL" id="GBP39342.1"/>
    </source>
</evidence>
<feature type="region of interest" description="Disordered" evidence="4">
    <location>
        <begin position="74"/>
        <end position="187"/>
    </location>
</feature>
<dbReference type="EMBL" id="BGZK01000364">
    <property type="protein sequence ID" value="GBP39342.1"/>
    <property type="molecule type" value="Genomic_DNA"/>
</dbReference>
<evidence type="ECO:0000256" key="4">
    <source>
        <dbReference type="SAM" id="MobiDB-lite"/>
    </source>
</evidence>
<dbReference type="InterPro" id="IPR035979">
    <property type="entry name" value="RBD_domain_sf"/>
</dbReference>
<feature type="compositionally biased region" description="Basic and acidic residues" evidence="4">
    <location>
        <begin position="116"/>
        <end position="133"/>
    </location>
</feature>
<dbReference type="AlphaFoldDB" id="A0A4C1VLP9"/>
<evidence type="ECO:0000256" key="1">
    <source>
        <dbReference type="ARBA" id="ARBA00022737"/>
    </source>
</evidence>
<protein>
    <submittedName>
        <fullName evidence="6">Squamous cell carcinoma antigen recognized by T-cells 3</fullName>
    </submittedName>
</protein>
<dbReference type="SUPFAM" id="SSF54928">
    <property type="entry name" value="RNA-binding domain, RBD"/>
    <property type="match status" value="2"/>
</dbReference>
<dbReference type="STRING" id="151549.A0A4C1VLP9"/>
<feature type="compositionally biased region" description="Polar residues" evidence="4">
    <location>
        <begin position="497"/>
        <end position="518"/>
    </location>
</feature>
<keyword evidence="2 3" id="KW-0694">RNA-binding</keyword>
<comment type="caution">
    <text evidence="6">The sequence shown here is derived from an EMBL/GenBank/DDBJ whole genome shotgun (WGS) entry which is preliminary data.</text>
</comment>
<feature type="compositionally biased region" description="Basic residues" evidence="4">
    <location>
        <begin position="77"/>
        <end position="94"/>
    </location>
</feature>
<keyword evidence="7" id="KW-1185">Reference proteome</keyword>
<dbReference type="GO" id="GO:0003723">
    <property type="term" value="F:RNA binding"/>
    <property type="evidence" value="ECO:0007669"/>
    <property type="project" value="UniProtKB-UniRule"/>
</dbReference>
<evidence type="ECO:0000256" key="2">
    <source>
        <dbReference type="ARBA" id="ARBA00022884"/>
    </source>
</evidence>
<feature type="region of interest" description="Disordered" evidence="4">
    <location>
        <begin position="497"/>
        <end position="527"/>
    </location>
</feature>
<feature type="compositionally biased region" description="Polar residues" evidence="4">
    <location>
        <begin position="101"/>
        <end position="110"/>
    </location>
</feature>
<evidence type="ECO:0000313" key="7">
    <source>
        <dbReference type="Proteomes" id="UP000299102"/>
    </source>
</evidence>
<feature type="compositionally biased region" description="Basic and acidic residues" evidence="4">
    <location>
        <begin position="163"/>
        <end position="173"/>
    </location>
</feature>
<sequence length="527" mass="59483">MLIHLELARQPPPPTNKMRDLYKRALLSVQDYLPTICTLWTFWERDVGTLESTIECYELCEKKLKEWQEKMESQKKTYQRNKGKQNMPKRKPKFDKKQKNQGESNQSANVNKGKRKLTEEEQPTEHKRKKETDNVMETDSGDDKQSDKMKRPHTDSEDEDDVTDKKRTRREESLESDAGPAPPGRDACTLFVSNLDFHVNEKHLREKLSEYGEIVSLRIKTGIKSFGGSICYCQYTNTDAIEDALKHDRSPLDGRPMFFSRYNSKKTKQGFKYSTNPEKNKLFVKNLPFSSCTKEKLTKVFEQYGKLKDVRIVTYNIKVAAKVCLAVSAADKRELTLFTHLSGAMLDGVPCGGTKLYQARVYFIYLTSLLNMKSIADVHALSTMIVNSIIDRIAPHLASTVKTRLTRLIVVVRDGKPKGLAYVDYENEESASVALANTNGLLLEDRNIEVAYSAPPPRSAAGPTPTLGQPKRDTGGMRRTQISSMIPRVLQTSASTSTAGIIGSANGSTNGQKQLSNSDFRDMLLKK</sequence>
<dbReference type="PANTHER" id="PTHR23236">
    <property type="entry name" value="EUKARYOTIC TRANSLATION INITIATION FACTOR 4B/4H"/>
    <property type="match status" value="1"/>
</dbReference>
<dbReference type="InterPro" id="IPR000504">
    <property type="entry name" value="RRM_dom"/>
</dbReference>
<feature type="domain" description="RRM" evidence="5">
    <location>
        <begin position="280"/>
        <end position="455"/>
    </location>
</feature>
<gene>
    <name evidence="6" type="primary">SART3</name>
    <name evidence="6" type="ORF">EVAR_24323_1</name>
</gene>
<organism evidence="6 7">
    <name type="scientific">Eumeta variegata</name>
    <name type="common">Bagworm moth</name>
    <name type="synonym">Eumeta japonica</name>
    <dbReference type="NCBI Taxonomy" id="151549"/>
    <lineage>
        <taxon>Eukaryota</taxon>
        <taxon>Metazoa</taxon>
        <taxon>Ecdysozoa</taxon>
        <taxon>Arthropoda</taxon>
        <taxon>Hexapoda</taxon>
        <taxon>Insecta</taxon>
        <taxon>Pterygota</taxon>
        <taxon>Neoptera</taxon>
        <taxon>Endopterygota</taxon>
        <taxon>Lepidoptera</taxon>
        <taxon>Glossata</taxon>
        <taxon>Ditrysia</taxon>
        <taxon>Tineoidea</taxon>
        <taxon>Psychidae</taxon>
        <taxon>Oiketicinae</taxon>
        <taxon>Eumeta</taxon>
    </lineage>
</organism>
<reference evidence="6 7" key="1">
    <citation type="journal article" date="2019" name="Commun. Biol.">
        <title>The bagworm genome reveals a unique fibroin gene that provides high tensile strength.</title>
        <authorList>
            <person name="Kono N."/>
            <person name="Nakamura H."/>
            <person name="Ohtoshi R."/>
            <person name="Tomita M."/>
            <person name="Numata K."/>
            <person name="Arakawa K."/>
        </authorList>
    </citation>
    <scope>NUCLEOTIDE SEQUENCE [LARGE SCALE GENOMIC DNA]</scope>
</reference>
<dbReference type="PANTHER" id="PTHR23236:SF119">
    <property type="entry name" value="NUCLEAR RNA-BINDING PROTEIN SART-3"/>
    <property type="match status" value="1"/>
</dbReference>
<dbReference type="PROSITE" id="PS50102">
    <property type="entry name" value="RRM"/>
    <property type="match status" value="2"/>
</dbReference>
<proteinExistence type="predicted"/>
<feature type="region of interest" description="Disordered" evidence="4">
    <location>
        <begin position="454"/>
        <end position="476"/>
    </location>
</feature>
<dbReference type="Gene3D" id="3.30.70.330">
    <property type="match status" value="3"/>
</dbReference>
<dbReference type="Pfam" id="PF00076">
    <property type="entry name" value="RRM_1"/>
    <property type="match status" value="3"/>
</dbReference>
<name>A0A4C1VLP9_EUMVA</name>